<dbReference type="CDD" id="cd03804">
    <property type="entry name" value="GT4_WbaZ-like"/>
    <property type="match status" value="1"/>
</dbReference>
<keyword evidence="3" id="KW-0808">Transferase</keyword>
<keyword evidence="4" id="KW-1185">Reference proteome</keyword>
<dbReference type="PANTHER" id="PTHR45947:SF3">
    <property type="entry name" value="SULFOQUINOVOSYL TRANSFERASE SQD2"/>
    <property type="match status" value="1"/>
</dbReference>
<protein>
    <submittedName>
        <fullName evidence="3">Glycosyltransferase involved in cell wall biosynthesis</fullName>
    </submittedName>
</protein>
<dbReference type="EMBL" id="SHKP01000004">
    <property type="protein sequence ID" value="RZU02268.1"/>
    <property type="molecule type" value="Genomic_DNA"/>
</dbReference>
<dbReference type="AlphaFoldDB" id="A0A4Q7W079"/>
<evidence type="ECO:0000259" key="2">
    <source>
        <dbReference type="Pfam" id="PF13439"/>
    </source>
</evidence>
<dbReference type="Gene3D" id="3.40.50.2000">
    <property type="entry name" value="Glycogen Phosphorylase B"/>
    <property type="match status" value="2"/>
</dbReference>
<dbReference type="Pfam" id="PF00534">
    <property type="entry name" value="Glycos_transf_1"/>
    <property type="match status" value="1"/>
</dbReference>
<dbReference type="Proteomes" id="UP000293671">
    <property type="component" value="Unassembled WGS sequence"/>
</dbReference>
<dbReference type="PANTHER" id="PTHR45947">
    <property type="entry name" value="SULFOQUINOVOSYL TRANSFERASE SQD2"/>
    <property type="match status" value="1"/>
</dbReference>
<dbReference type="OrthoDB" id="9801609at2"/>
<sequence length="385" mass="43517">MRVAIVHEWLVTRAGSERVVEQLLQVWPQADLFALIDFYSEADRAHIGGRHARTTFLQNFPGARTRYRSLLPLMPLAVEQLDLSSYDLVISSSHAVAKGVLTGPDQVHVSYVHSPIRYAWDLQHQYLRESGLLGGPKAWLARWLLHRIRIWDYRTAAGVDQFVANSEFIARRIRKVYGRDSVVVHPPVEIDAFPLQEQKQDYYLCASRMVPYKQMPLIVEAFAGMPGRRLVVIGEGPELQRVRALAAPNIEVLGYQPHAELRRHMQAAKAFVFAAEEDFGIMPVEVQACGTPVIAYGRGGARDTVLPPESSSHPTGMFFEAQTVDAIRAAVDRFEALAPRFSPQACREHALQFDEAVFRRRIAEVVDEACRRHPRFSRQTATAQE</sequence>
<evidence type="ECO:0000313" key="3">
    <source>
        <dbReference type="EMBL" id="RZU02268.1"/>
    </source>
</evidence>
<evidence type="ECO:0000259" key="1">
    <source>
        <dbReference type="Pfam" id="PF00534"/>
    </source>
</evidence>
<dbReference type="InterPro" id="IPR001296">
    <property type="entry name" value="Glyco_trans_1"/>
</dbReference>
<dbReference type="GO" id="GO:0016757">
    <property type="term" value="F:glycosyltransferase activity"/>
    <property type="evidence" value="ECO:0007669"/>
    <property type="project" value="InterPro"/>
</dbReference>
<dbReference type="InterPro" id="IPR028098">
    <property type="entry name" value="Glyco_trans_4-like_N"/>
</dbReference>
<name>A0A4Q7W079_9BURK</name>
<evidence type="ECO:0000313" key="4">
    <source>
        <dbReference type="Proteomes" id="UP000293671"/>
    </source>
</evidence>
<dbReference type="SUPFAM" id="SSF53756">
    <property type="entry name" value="UDP-Glycosyltransferase/glycogen phosphorylase"/>
    <property type="match status" value="1"/>
</dbReference>
<feature type="domain" description="Glycosyl transferase family 1" evidence="1">
    <location>
        <begin position="196"/>
        <end position="336"/>
    </location>
</feature>
<comment type="caution">
    <text evidence="3">The sequence shown here is derived from an EMBL/GenBank/DDBJ whole genome shotgun (WGS) entry which is preliminary data.</text>
</comment>
<reference evidence="3 4" key="1">
    <citation type="submission" date="2019-02" db="EMBL/GenBank/DDBJ databases">
        <title>Genomic Encyclopedia of Type Strains, Phase IV (KMG-IV): sequencing the most valuable type-strain genomes for metagenomic binning, comparative biology and taxonomic classification.</title>
        <authorList>
            <person name="Goeker M."/>
        </authorList>
    </citation>
    <scope>NUCLEOTIDE SEQUENCE [LARGE SCALE GENOMIC DNA]</scope>
    <source>
        <strain evidence="3 4">DSM 19570</strain>
    </source>
</reference>
<organism evidence="3 4">
    <name type="scientific">Rivibacter subsaxonicus</name>
    <dbReference type="NCBI Taxonomy" id="457575"/>
    <lineage>
        <taxon>Bacteria</taxon>
        <taxon>Pseudomonadati</taxon>
        <taxon>Pseudomonadota</taxon>
        <taxon>Betaproteobacteria</taxon>
        <taxon>Burkholderiales</taxon>
        <taxon>Rivibacter</taxon>
    </lineage>
</organism>
<accession>A0A4Q7W079</accession>
<dbReference type="InterPro" id="IPR050194">
    <property type="entry name" value="Glycosyltransferase_grp1"/>
</dbReference>
<dbReference type="Pfam" id="PF13439">
    <property type="entry name" value="Glyco_transf_4"/>
    <property type="match status" value="1"/>
</dbReference>
<feature type="domain" description="Glycosyltransferase subfamily 4-like N-terminal" evidence="2">
    <location>
        <begin position="15"/>
        <end position="191"/>
    </location>
</feature>
<gene>
    <name evidence="3" type="ORF">EV670_0291</name>
</gene>
<proteinExistence type="predicted"/>